<dbReference type="GO" id="GO:0009903">
    <property type="term" value="P:chloroplast avoidance movement"/>
    <property type="evidence" value="ECO:0007669"/>
    <property type="project" value="TreeGrafter"/>
</dbReference>
<dbReference type="PANTHER" id="PTHR32054">
    <property type="entry name" value="HEAVY CHAIN, PUTATIVE, EXPRESSED-RELATED-RELATED"/>
    <property type="match status" value="1"/>
</dbReference>
<organism evidence="5">
    <name type="scientific">Noccaea caerulescens</name>
    <name type="common">Alpine penny-cress</name>
    <name type="synonym">Thlaspi caerulescens</name>
    <dbReference type="NCBI Taxonomy" id="107243"/>
    <lineage>
        <taxon>Eukaryota</taxon>
        <taxon>Viridiplantae</taxon>
        <taxon>Streptophyta</taxon>
        <taxon>Embryophyta</taxon>
        <taxon>Tracheophyta</taxon>
        <taxon>Spermatophyta</taxon>
        <taxon>Magnoliopsida</taxon>
        <taxon>eudicotyledons</taxon>
        <taxon>Gunneridae</taxon>
        <taxon>Pentapetalae</taxon>
        <taxon>rosids</taxon>
        <taxon>malvids</taxon>
        <taxon>Brassicales</taxon>
        <taxon>Brassicaceae</taxon>
        <taxon>Coluteocarpeae</taxon>
        <taxon>Noccaea</taxon>
    </lineage>
</organism>
<dbReference type="AlphaFoldDB" id="A0A1J3JLU9"/>
<keyword evidence="2 3" id="KW-0175">Coiled coil</keyword>
<evidence type="ECO:0000256" key="2">
    <source>
        <dbReference type="ARBA" id="ARBA00023054"/>
    </source>
</evidence>
<gene>
    <name evidence="5" type="ORF">MP_TR8859_c0_g1_i1_g.27661</name>
</gene>
<accession>A0A1J3JLU9</accession>
<feature type="coiled-coil region" evidence="3">
    <location>
        <begin position="165"/>
        <end position="230"/>
    </location>
</feature>
<dbReference type="PANTHER" id="PTHR32054:SF50">
    <property type="entry name" value="WEB FAMILY PROTEIN"/>
    <property type="match status" value="1"/>
</dbReference>
<sequence length="368" mass="41176">MGTFHSVKDAVKLFNAGFSGGGHLNQRQEQIGVLVEETNISFWKKEVYKLKEKINNAEAAKIEALLELEEAKKTVEHLNHELIIRQNMNIDDKSLDLSTSVRAVASELGLAKQYETELGIRQNMRNAEKGLDLTSNARVVTSELGVAKESLHRVAEEESELCVLMESLKLELQNVKKEHSQLKEIEQRQRDQAVEELNKETEVAKNELLLLEEELKIALLEAQEAKASEEHARQRLNVAETLVLQSDVRLAEMKETGAAELSEVKETGATELSETEALRACRDETLKKLAMSEREIEDIKAATQEALKKAEMAEEATVVVDAELKRRRKAASRVLAESKMCAKSLPSSKEVHKPKPRSASKDGCLVKC</sequence>
<dbReference type="GO" id="GO:0005829">
    <property type="term" value="C:cytosol"/>
    <property type="evidence" value="ECO:0007669"/>
    <property type="project" value="TreeGrafter"/>
</dbReference>
<evidence type="ECO:0000256" key="1">
    <source>
        <dbReference type="ARBA" id="ARBA00005485"/>
    </source>
</evidence>
<protein>
    <submittedName>
        <fullName evidence="5">WEB family protein</fullName>
    </submittedName>
</protein>
<dbReference type="GO" id="GO:0009904">
    <property type="term" value="P:chloroplast accumulation movement"/>
    <property type="evidence" value="ECO:0007669"/>
    <property type="project" value="TreeGrafter"/>
</dbReference>
<name>A0A1J3JLU9_NOCCA</name>
<proteinExistence type="inferred from homology"/>
<dbReference type="EMBL" id="GEVM01012519">
    <property type="protein sequence ID" value="JAU93419.1"/>
    <property type="molecule type" value="Transcribed_RNA"/>
</dbReference>
<evidence type="ECO:0000256" key="4">
    <source>
        <dbReference type="SAM" id="MobiDB-lite"/>
    </source>
</evidence>
<reference evidence="5" key="1">
    <citation type="submission" date="2016-07" db="EMBL/GenBank/DDBJ databases">
        <title>De novo transcriptome assembly of four accessions of the metal hyperaccumulator plant Noccaea caerulescens.</title>
        <authorList>
            <person name="Blande D."/>
            <person name="Halimaa P."/>
            <person name="Tervahauta A.I."/>
            <person name="Aarts M.G."/>
            <person name="Karenlampi S.O."/>
        </authorList>
    </citation>
    <scope>NUCLEOTIDE SEQUENCE</scope>
</reference>
<evidence type="ECO:0000313" key="5">
    <source>
        <dbReference type="EMBL" id="JAU93419.1"/>
    </source>
</evidence>
<feature type="coiled-coil region" evidence="3">
    <location>
        <begin position="40"/>
        <end position="81"/>
    </location>
</feature>
<feature type="coiled-coil region" evidence="3">
    <location>
        <begin position="282"/>
        <end position="316"/>
    </location>
</feature>
<evidence type="ECO:0000256" key="3">
    <source>
        <dbReference type="SAM" id="Coils"/>
    </source>
</evidence>
<feature type="region of interest" description="Disordered" evidence="4">
    <location>
        <begin position="342"/>
        <end position="368"/>
    </location>
</feature>
<comment type="similarity">
    <text evidence="1">Belongs to the WEB family.</text>
</comment>